<evidence type="ECO:0000256" key="1">
    <source>
        <dbReference type="ARBA" id="ARBA00004651"/>
    </source>
</evidence>
<dbReference type="PANTHER" id="PTHR30193">
    <property type="entry name" value="ABC TRANSPORTER PERMEASE PROTEIN"/>
    <property type="match status" value="1"/>
</dbReference>
<protein>
    <submittedName>
        <fullName evidence="9">ABC transporter permease subunit</fullName>
    </submittedName>
</protein>
<comment type="caution">
    <text evidence="9">The sequence shown here is derived from an EMBL/GenBank/DDBJ whole genome shotgun (WGS) entry which is preliminary data.</text>
</comment>
<dbReference type="Pfam" id="PF00528">
    <property type="entry name" value="BPD_transp_1"/>
    <property type="match status" value="1"/>
</dbReference>
<evidence type="ECO:0000256" key="5">
    <source>
        <dbReference type="ARBA" id="ARBA00022989"/>
    </source>
</evidence>
<dbReference type="CDD" id="cd06261">
    <property type="entry name" value="TM_PBP2"/>
    <property type="match status" value="1"/>
</dbReference>
<dbReference type="GO" id="GO:0005886">
    <property type="term" value="C:plasma membrane"/>
    <property type="evidence" value="ECO:0007669"/>
    <property type="project" value="UniProtKB-SubCell"/>
</dbReference>
<evidence type="ECO:0000313" key="9">
    <source>
        <dbReference type="EMBL" id="MXU65998.1"/>
    </source>
</evidence>
<organism evidence="9 10">
    <name type="scientific">Oceanomicrobium pacificus</name>
    <dbReference type="NCBI Taxonomy" id="2692916"/>
    <lineage>
        <taxon>Bacteria</taxon>
        <taxon>Pseudomonadati</taxon>
        <taxon>Pseudomonadota</taxon>
        <taxon>Alphaproteobacteria</taxon>
        <taxon>Rhodobacterales</taxon>
        <taxon>Paracoccaceae</taxon>
        <taxon>Oceanomicrobium</taxon>
    </lineage>
</organism>
<dbReference type="GO" id="GO:0055085">
    <property type="term" value="P:transmembrane transport"/>
    <property type="evidence" value="ECO:0007669"/>
    <property type="project" value="InterPro"/>
</dbReference>
<reference evidence="9 10" key="1">
    <citation type="submission" date="2019-12" db="EMBL/GenBank/DDBJ databases">
        <title>Strain KN286 was isolated from seawater, which was collected from Caroline Seamount in the tropical western Pacific.</title>
        <authorList>
            <person name="Wang Q."/>
        </authorList>
    </citation>
    <scope>NUCLEOTIDE SEQUENCE [LARGE SCALE GENOMIC DNA]</scope>
    <source>
        <strain evidence="9 10">KN286</strain>
    </source>
</reference>
<dbReference type="PROSITE" id="PS50928">
    <property type="entry name" value="ABC_TM1"/>
    <property type="match status" value="1"/>
</dbReference>
<dbReference type="RefSeq" id="WP_160854990.1">
    <property type="nucleotide sequence ID" value="NZ_WUWG01000003.1"/>
</dbReference>
<accession>A0A6B0TWX4</accession>
<keyword evidence="10" id="KW-1185">Reference proteome</keyword>
<evidence type="ECO:0000256" key="6">
    <source>
        <dbReference type="ARBA" id="ARBA00023136"/>
    </source>
</evidence>
<dbReference type="PANTHER" id="PTHR30193:SF42">
    <property type="entry name" value="ABC TRANSPORTER PERMEASE PROTEIN"/>
    <property type="match status" value="1"/>
</dbReference>
<dbReference type="InterPro" id="IPR035906">
    <property type="entry name" value="MetI-like_sf"/>
</dbReference>
<evidence type="ECO:0000256" key="4">
    <source>
        <dbReference type="ARBA" id="ARBA00022692"/>
    </source>
</evidence>
<evidence type="ECO:0000256" key="2">
    <source>
        <dbReference type="ARBA" id="ARBA00022448"/>
    </source>
</evidence>
<feature type="domain" description="ABC transmembrane type-1" evidence="8">
    <location>
        <begin position="88"/>
        <end position="301"/>
    </location>
</feature>
<sequence length="312" mass="34873">MAVAESTEAEAQTERAPAKRPNRLFRNLNAKIASIPMVATALLIFVGCTAWTIYHSFTKSRLLPAPDKWVGLDQYERLWNTRRWLVSIENLAIYGICSLILSLVIGFTLAALLDRKIRGEAVFRTIFLYPFALSFIVTGLVWQWILNPQFGIQGVVQRWGWESFTFDPLNNADIVIYGILIAGIWQGSGFIMIIMLAGLRGIDEDIWKATRVEGIPAWKTYILVIIPMMRPIFVTALVLIASGIIKVYDLVVAQTSGGPGIASEVPAKYVIEKMFQAQNLGQGFAASTMMLLSVLIVLIPWAYLEFGGKRRD</sequence>
<dbReference type="AlphaFoldDB" id="A0A6B0TWX4"/>
<evidence type="ECO:0000259" key="8">
    <source>
        <dbReference type="PROSITE" id="PS50928"/>
    </source>
</evidence>
<feature type="transmembrane region" description="Helical" evidence="7">
    <location>
        <begin position="32"/>
        <end position="54"/>
    </location>
</feature>
<dbReference type="InterPro" id="IPR000515">
    <property type="entry name" value="MetI-like"/>
</dbReference>
<feature type="transmembrane region" description="Helical" evidence="7">
    <location>
        <begin position="174"/>
        <end position="199"/>
    </location>
</feature>
<dbReference type="Gene3D" id="1.10.3720.10">
    <property type="entry name" value="MetI-like"/>
    <property type="match status" value="1"/>
</dbReference>
<gene>
    <name evidence="9" type="ORF">GSH16_11100</name>
</gene>
<evidence type="ECO:0000256" key="3">
    <source>
        <dbReference type="ARBA" id="ARBA00022475"/>
    </source>
</evidence>
<dbReference type="SUPFAM" id="SSF161098">
    <property type="entry name" value="MetI-like"/>
    <property type="match status" value="1"/>
</dbReference>
<dbReference type="Proteomes" id="UP000436016">
    <property type="component" value="Unassembled WGS sequence"/>
</dbReference>
<keyword evidence="4 7" id="KW-0812">Transmembrane</keyword>
<keyword evidence="3" id="KW-1003">Cell membrane</keyword>
<feature type="transmembrane region" description="Helical" evidence="7">
    <location>
        <begin position="91"/>
        <end position="113"/>
    </location>
</feature>
<feature type="transmembrane region" description="Helical" evidence="7">
    <location>
        <begin position="220"/>
        <end position="245"/>
    </location>
</feature>
<keyword evidence="5 7" id="KW-1133">Transmembrane helix</keyword>
<dbReference type="InterPro" id="IPR051393">
    <property type="entry name" value="ABC_transporter_permease"/>
</dbReference>
<comment type="subcellular location">
    <subcellularLocation>
        <location evidence="1 7">Cell membrane</location>
        <topology evidence="1 7">Multi-pass membrane protein</topology>
    </subcellularLocation>
</comment>
<comment type="similarity">
    <text evidence="7">Belongs to the binding-protein-dependent transport system permease family.</text>
</comment>
<evidence type="ECO:0000256" key="7">
    <source>
        <dbReference type="RuleBase" id="RU363032"/>
    </source>
</evidence>
<name>A0A6B0TWX4_9RHOB</name>
<feature type="transmembrane region" description="Helical" evidence="7">
    <location>
        <begin position="284"/>
        <end position="304"/>
    </location>
</feature>
<keyword evidence="2 7" id="KW-0813">Transport</keyword>
<feature type="transmembrane region" description="Helical" evidence="7">
    <location>
        <begin position="125"/>
        <end position="145"/>
    </location>
</feature>
<dbReference type="EMBL" id="WUWG01000003">
    <property type="protein sequence ID" value="MXU65998.1"/>
    <property type="molecule type" value="Genomic_DNA"/>
</dbReference>
<keyword evidence="6 7" id="KW-0472">Membrane</keyword>
<proteinExistence type="inferred from homology"/>
<evidence type="ECO:0000313" key="10">
    <source>
        <dbReference type="Proteomes" id="UP000436016"/>
    </source>
</evidence>